<sequence>MRPPRTELHDGPPLRRPYDPVGFRRDQGLVVDGEQQHGFQKLCLYDGAPHRYDRLMRKDGRALGDRPDIAGKFKIFQIVQESVGKKACPFQVIDVFFPEFNGLHVIDDLI</sequence>
<dbReference type="AlphaFoldDB" id="A0A645I3H4"/>
<proteinExistence type="predicted"/>
<accession>A0A645I3H4</accession>
<evidence type="ECO:0000313" key="2">
    <source>
        <dbReference type="EMBL" id="MPN45009.1"/>
    </source>
</evidence>
<reference evidence="2" key="1">
    <citation type="submission" date="2019-08" db="EMBL/GenBank/DDBJ databases">
        <authorList>
            <person name="Kucharzyk K."/>
            <person name="Murdoch R.W."/>
            <person name="Higgins S."/>
            <person name="Loffler F."/>
        </authorList>
    </citation>
    <scope>NUCLEOTIDE SEQUENCE</scope>
</reference>
<feature type="region of interest" description="Disordered" evidence="1">
    <location>
        <begin position="1"/>
        <end position="21"/>
    </location>
</feature>
<comment type="caution">
    <text evidence="2">The sequence shown here is derived from an EMBL/GenBank/DDBJ whole genome shotgun (WGS) entry which is preliminary data.</text>
</comment>
<protein>
    <submittedName>
        <fullName evidence="2">Uncharacterized protein</fullName>
    </submittedName>
</protein>
<dbReference type="EMBL" id="VSSQ01104586">
    <property type="protein sequence ID" value="MPN45009.1"/>
    <property type="molecule type" value="Genomic_DNA"/>
</dbReference>
<organism evidence="2">
    <name type="scientific">bioreactor metagenome</name>
    <dbReference type="NCBI Taxonomy" id="1076179"/>
    <lineage>
        <taxon>unclassified sequences</taxon>
        <taxon>metagenomes</taxon>
        <taxon>ecological metagenomes</taxon>
    </lineage>
</organism>
<name>A0A645I3H4_9ZZZZ</name>
<evidence type="ECO:0000256" key="1">
    <source>
        <dbReference type="SAM" id="MobiDB-lite"/>
    </source>
</evidence>
<gene>
    <name evidence="2" type="ORF">SDC9_192576</name>
</gene>